<evidence type="ECO:0000313" key="1">
    <source>
        <dbReference type="EMBL" id="KAG5624609.1"/>
    </source>
</evidence>
<dbReference type="EMBL" id="JACXVP010000002">
    <property type="protein sequence ID" value="KAG5624609.1"/>
    <property type="molecule type" value="Genomic_DNA"/>
</dbReference>
<organism evidence="1 2">
    <name type="scientific">Solanum commersonii</name>
    <name type="common">Commerson's wild potato</name>
    <name type="synonym">Commerson's nightshade</name>
    <dbReference type="NCBI Taxonomy" id="4109"/>
    <lineage>
        <taxon>Eukaryota</taxon>
        <taxon>Viridiplantae</taxon>
        <taxon>Streptophyta</taxon>
        <taxon>Embryophyta</taxon>
        <taxon>Tracheophyta</taxon>
        <taxon>Spermatophyta</taxon>
        <taxon>Magnoliopsida</taxon>
        <taxon>eudicotyledons</taxon>
        <taxon>Gunneridae</taxon>
        <taxon>Pentapetalae</taxon>
        <taxon>asterids</taxon>
        <taxon>lamiids</taxon>
        <taxon>Solanales</taxon>
        <taxon>Solanaceae</taxon>
        <taxon>Solanoideae</taxon>
        <taxon>Solaneae</taxon>
        <taxon>Solanum</taxon>
    </lineage>
</organism>
<keyword evidence="2" id="KW-1185">Reference proteome</keyword>
<name>A0A9J6AJI6_SOLCO</name>
<reference evidence="1 2" key="1">
    <citation type="submission" date="2020-09" db="EMBL/GenBank/DDBJ databases">
        <title>De no assembly of potato wild relative species, Solanum commersonii.</title>
        <authorList>
            <person name="Cho K."/>
        </authorList>
    </citation>
    <scope>NUCLEOTIDE SEQUENCE [LARGE SCALE GENOMIC DNA]</scope>
    <source>
        <strain evidence="1">LZ3.2</strain>
        <tissue evidence="1">Leaf</tissue>
    </source>
</reference>
<evidence type="ECO:0000313" key="2">
    <source>
        <dbReference type="Proteomes" id="UP000824120"/>
    </source>
</evidence>
<sequence length="86" mass="9373">MGMDSGGYTVVKNNSVRSFSSSSISGLACSKIDYVFMRNASSDWNLGIAAYKTRYGDQSEDHLSKVGFISVDILWTRPDPGINVSN</sequence>
<comment type="caution">
    <text evidence="1">The sequence shown here is derived from an EMBL/GenBank/DDBJ whole genome shotgun (WGS) entry which is preliminary data.</text>
</comment>
<gene>
    <name evidence="1" type="ORF">H5410_009827</name>
</gene>
<proteinExistence type="predicted"/>
<dbReference type="AlphaFoldDB" id="A0A9J6AJI6"/>
<dbReference type="Proteomes" id="UP000824120">
    <property type="component" value="Chromosome 2"/>
</dbReference>
<protein>
    <submittedName>
        <fullName evidence="1">Uncharacterized protein</fullName>
    </submittedName>
</protein>
<accession>A0A9J6AJI6</accession>